<dbReference type="KEGG" id="dbr:Deba_1861"/>
<feature type="compositionally biased region" description="Low complexity" evidence="1">
    <location>
        <begin position="97"/>
        <end position="107"/>
    </location>
</feature>
<reference evidence="3 4" key="1">
    <citation type="journal article" date="2010" name="Stand. Genomic Sci.">
        <title>Complete genome sequence of Desulfarculus baarsii type strain (2st14).</title>
        <authorList>
            <person name="Sun H."/>
            <person name="Spring S."/>
            <person name="Lapidus A."/>
            <person name="Davenport K."/>
            <person name="Del Rio T.G."/>
            <person name="Tice H."/>
            <person name="Nolan M."/>
            <person name="Copeland A."/>
            <person name="Cheng J.F."/>
            <person name="Lucas S."/>
            <person name="Tapia R."/>
            <person name="Goodwin L."/>
            <person name="Pitluck S."/>
            <person name="Ivanova N."/>
            <person name="Pagani I."/>
            <person name="Mavromatis K."/>
            <person name="Ovchinnikova G."/>
            <person name="Pati A."/>
            <person name="Chen A."/>
            <person name="Palaniappan K."/>
            <person name="Hauser L."/>
            <person name="Chang Y.J."/>
            <person name="Jeffries C.D."/>
            <person name="Detter J.C."/>
            <person name="Han C."/>
            <person name="Rohde M."/>
            <person name="Brambilla E."/>
            <person name="Goker M."/>
            <person name="Woyke T."/>
            <person name="Bristow J."/>
            <person name="Eisen J.A."/>
            <person name="Markowitz V."/>
            <person name="Hugenholtz P."/>
            <person name="Kyrpides N.C."/>
            <person name="Klenk H.P."/>
            <person name="Land M."/>
        </authorList>
    </citation>
    <scope>NUCLEOTIDE SEQUENCE [LARGE SCALE GENOMIC DNA]</scope>
    <source>
        <strain evidence="4">ATCC 33931 / DSM 2075 / LMG 7858 / VKM B-1802 / 2st14</strain>
    </source>
</reference>
<feature type="compositionally biased region" description="Basic and acidic residues" evidence="1">
    <location>
        <begin position="260"/>
        <end position="270"/>
    </location>
</feature>
<proteinExistence type="predicted"/>
<keyword evidence="2" id="KW-0812">Transmembrane</keyword>
<name>E1QI33_DESB2</name>
<sequence>MAMKQGLDIVLVRKSGPVRNLRFGSWFIGLIGLILLLLIAGLVAGGFLFYKQSRLLVDYGEQINLLMLRAERLEYLSQEQETRELLAEEALKAKAEAQAQKASAAEPTPTPSPQPPQEEDPTESEVIALSNISRQIEGGEMVVNYAITNKLDDGDRAEGYIMVVAHGQRRGKPWLESRPPMRLSALGRPINYRRATPFAIQRYRQLTARFSTADSKFDRLEFFIYSRRGQLLLTQTVLLDEDKQGQEAPEQATSAPQESSSEKRQPESGE</sequence>
<keyword evidence="4" id="KW-1185">Reference proteome</keyword>
<evidence type="ECO:0000256" key="1">
    <source>
        <dbReference type="SAM" id="MobiDB-lite"/>
    </source>
</evidence>
<protein>
    <submittedName>
        <fullName evidence="3">Uncharacterized protein</fullName>
    </submittedName>
</protein>
<dbReference type="AlphaFoldDB" id="E1QI33"/>
<accession>E1QI33</accession>
<feature type="region of interest" description="Disordered" evidence="1">
    <location>
        <begin position="242"/>
        <end position="270"/>
    </location>
</feature>
<dbReference type="EMBL" id="CP002085">
    <property type="protein sequence ID" value="ADK85226.1"/>
    <property type="molecule type" value="Genomic_DNA"/>
</dbReference>
<feature type="region of interest" description="Disordered" evidence="1">
    <location>
        <begin position="97"/>
        <end position="124"/>
    </location>
</feature>
<evidence type="ECO:0000313" key="4">
    <source>
        <dbReference type="Proteomes" id="UP000009047"/>
    </source>
</evidence>
<feature type="transmembrane region" description="Helical" evidence="2">
    <location>
        <begin position="26"/>
        <end position="50"/>
    </location>
</feature>
<evidence type="ECO:0000313" key="3">
    <source>
        <dbReference type="EMBL" id="ADK85226.1"/>
    </source>
</evidence>
<evidence type="ECO:0000256" key="2">
    <source>
        <dbReference type="SAM" id="Phobius"/>
    </source>
</evidence>
<gene>
    <name evidence="3" type="ordered locus">Deba_1861</name>
</gene>
<keyword evidence="2" id="KW-0472">Membrane</keyword>
<dbReference type="STRING" id="644282.Deba_1861"/>
<dbReference type="Proteomes" id="UP000009047">
    <property type="component" value="Chromosome"/>
</dbReference>
<keyword evidence="2" id="KW-1133">Transmembrane helix</keyword>
<organism evidence="3 4">
    <name type="scientific">Desulfarculus baarsii (strain ATCC 33931 / DSM 2075 / LMG 7858 / VKM B-1802 / 2st14)</name>
    <dbReference type="NCBI Taxonomy" id="644282"/>
    <lineage>
        <taxon>Bacteria</taxon>
        <taxon>Pseudomonadati</taxon>
        <taxon>Thermodesulfobacteriota</taxon>
        <taxon>Desulfarculia</taxon>
        <taxon>Desulfarculales</taxon>
        <taxon>Desulfarculaceae</taxon>
        <taxon>Desulfarculus</taxon>
    </lineage>
</organism>
<dbReference type="HOGENOM" id="CLU_1029445_0_0_7"/>